<evidence type="ECO:0000313" key="3">
    <source>
        <dbReference type="Proteomes" id="UP000332515"/>
    </source>
</evidence>
<dbReference type="AlphaFoldDB" id="A0A6A7Y9Y2"/>
<dbReference type="GO" id="GO:0005576">
    <property type="term" value="C:extracellular region"/>
    <property type="evidence" value="ECO:0007669"/>
    <property type="project" value="TreeGrafter"/>
</dbReference>
<name>A0A6A7Y9Y2_9HYPH</name>
<gene>
    <name evidence="2" type="ORF">F0357_17755</name>
</gene>
<proteinExistence type="predicted"/>
<protein>
    <recommendedName>
        <fullName evidence="4">DUF1311 domain-containing protein</fullName>
    </recommendedName>
</protein>
<feature type="chain" id="PRO_5025370004" description="DUF1311 domain-containing protein" evidence="1">
    <location>
        <begin position="27"/>
        <end position="119"/>
    </location>
</feature>
<evidence type="ECO:0000313" key="2">
    <source>
        <dbReference type="EMBL" id="MQT14462.1"/>
    </source>
</evidence>
<evidence type="ECO:0000256" key="1">
    <source>
        <dbReference type="SAM" id="SignalP"/>
    </source>
</evidence>
<organism evidence="2 3">
    <name type="scientific">Segnochrobactrum spirostomi</name>
    <dbReference type="NCBI Taxonomy" id="2608987"/>
    <lineage>
        <taxon>Bacteria</taxon>
        <taxon>Pseudomonadati</taxon>
        <taxon>Pseudomonadota</taxon>
        <taxon>Alphaproteobacteria</taxon>
        <taxon>Hyphomicrobiales</taxon>
        <taxon>Segnochrobactraceae</taxon>
        <taxon>Segnochrobactrum</taxon>
    </lineage>
</organism>
<dbReference type="PANTHER" id="PTHR37549:SF1">
    <property type="entry name" value="LIPOPROTEIN LPRI"/>
    <property type="match status" value="1"/>
</dbReference>
<accession>A0A6A7Y9Y2</accession>
<comment type="caution">
    <text evidence="2">The sequence shown here is derived from an EMBL/GenBank/DDBJ whole genome shotgun (WGS) entry which is preliminary data.</text>
</comment>
<dbReference type="EMBL" id="VWNA01000001">
    <property type="protein sequence ID" value="MQT14462.1"/>
    <property type="molecule type" value="Genomic_DNA"/>
</dbReference>
<reference evidence="2 3" key="1">
    <citation type="submission" date="2019-09" db="EMBL/GenBank/DDBJ databases">
        <title>Segnochrobactrum spirostomi gen. nov., sp. nov., isolated from the ciliate Spirostomum cf. yagiui and description of a novel family, Segnochrobactraceae fam. nov. within the order Rhizobiales of the class Alphaproteobacteria.</title>
        <authorList>
            <person name="Akter S."/>
            <person name="Shazib S.U.A."/>
            <person name="Shin M.K."/>
        </authorList>
    </citation>
    <scope>NUCLEOTIDE SEQUENCE [LARGE SCALE GENOMIC DNA]</scope>
    <source>
        <strain evidence="2 3">Sp-1</strain>
    </source>
</reference>
<dbReference type="InterPro" id="IPR052755">
    <property type="entry name" value="Lysozyme_Inhibitor_LprI"/>
</dbReference>
<keyword evidence="1" id="KW-0732">Signal</keyword>
<dbReference type="Proteomes" id="UP000332515">
    <property type="component" value="Unassembled WGS sequence"/>
</dbReference>
<dbReference type="RefSeq" id="WP_153485228.1">
    <property type="nucleotide sequence ID" value="NZ_VWNA01000001.1"/>
</dbReference>
<evidence type="ECO:0008006" key="4">
    <source>
        <dbReference type="Google" id="ProtNLM"/>
    </source>
</evidence>
<dbReference type="PANTHER" id="PTHR37549">
    <property type="entry name" value="LIPOPROTEIN LPRI"/>
    <property type="match status" value="1"/>
</dbReference>
<keyword evidence="3" id="KW-1185">Reference proteome</keyword>
<sequence length="119" mass="12323">MKRYAVTTLLVAGLGPLVAAAPAARAASFTCAVAMKPDETAICGSMALSDLDVRMATLYGVATKLVAMGERGVLQDDQRRFLGERAACGADTACLTTLYQARIAVLDGVIGRIAANGPY</sequence>
<feature type="signal peptide" evidence="1">
    <location>
        <begin position="1"/>
        <end position="26"/>
    </location>
</feature>